<evidence type="ECO:0000256" key="4">
    <source>
        <dbReference type="ARBA" id="ARBA00023125"/>
    </source>
</evidence>
<evidence type="ECO:0000256" key="1">
    <source>
        <dbReference type="ARBA" id="ARBA00022741"/>
    </source>
</evidence>
<dbReference type="InterPro" id="IPR009057">
    <property type="entry name" value="Homeodomain-like_sf"/>
</dbReference>
<evidence type="ECO:0000259" key="8">
    <source>
        <dbReference type="PROSITE" id="PS50110"/>
    </source>
</evidence>
<keyword evidence="6" id="KW-0597">Phosphoprotein</keyword>
<feature type="domain" description="Sigma-54 factor interaction" evidence="7">
    <location>
        <begin position="146"/>
        <end position="375"/>
    </location>
</feature>
<dbReference type="Pfam" id="PF00158">
    <property type="entry name" value="Sigma54_activat"/>
    <property type="match status" value="1"/>
</dbReference>
<sequence length="492" mass="55300">MNAKGVFSALIIEDSMSLGALYTEYLRAEKASVTHVNYGSDALNELKQWQPDILVLDIQLPDMSGMDILAYVREYYPDITVIMITAHATVDLAVDAMKAGAFDFLIKPFDAKRLSFIVRNALKQRQLANLVSKYENSLSKDHYMGFIGDSIAMQAVYRIIGNVANSKASVFIMGESGTGKEVCAEAIHQVGNRQSEAFVALNCASIPKDLIESEIFGHTKGAFTGAVSNREGAATRSHKGTLFLDEICEMDLALQSKLLRFIQTGSFQRVGGVKEEVVDVRFVSATNRIIWEEVKAGRFREDLFYRLHVIPIDLPPLRDRGRDIDLLSNKFLQEYNKEEDKSFTGFSPEVENIFEHYSWPGNVRQLQNVIRQMIVLNKSDLIDVDMLPAELMQMRQEIAGNNIKPLNQDSKKNHNDSNISLFSSDNVPRKLQDEKDIMPLWLSEKQTIEEAIAVCGGNVPKAATLLEISASTIYRKKQAWEEFENKPCNPSL</sequence>
<reference evidence="9 10" key="1">
    <citation type="submission" date="2022-01" db="EMBL/GenBank/DDBJ databases">
        <title>Whole genome-based taxonomy of the Shewanellaceae.</title>
        <authorList>
            <person name="Martin-Rodriguez A.J."/>
        </authorList>
    </citation>
    <scope>NUCLEOTIDE SEQUENCE [LARGE SCALE GENOMIC DNA]</scope>
    <source>
        <strain evidence="9 10">DSM 17177</strain>
    </source>
</reference>
<dbReference type="SMART" id="SM00382">
    <property type="entry name" value="AAA"/>
    <property type="match status" value="1"/>
</dbReference>
<dbReference type="Pfam" id="PF25601">
    <property type="entry name" value="AAA_lid_14"/>
    <property type="match status" value="1"/>
</dbReference>
<feature type="domain" description="Response regulatory" evidence="8">
    <location>
        <begin position="8"/>
        <end position="122"/>
    </location>
</feature>
<keyword evidence="5" id="KW-0804">Transcription</keyword>
<dbReference type="InterPro" id="IPR025943">
    <property type="entry name" value="Sigma_54_int_dom_ATP-bd_2"/>
</dbReference>
<dbReference type="InterPro" id="IPR002078">
    <property type="entry name" value="Sigma_54_int"/>
</dbReference>
<dbReference type="Pfam" id="PF02954">
    <property type="entry name" value="HTH_8"/>
    <property type="match status" value="1"/>
</dbReference>
<dbReference type="Gene3D" id="3.40.50.300">
    <property type="entry name" value="P-loop containing nucleotide triphosphate hydrolases"/>
    <property type="match status" value="1"/>
</dbReference>
<keyword evidence="10" id="KW-1185">Reference proteome</keyword>
<keyword evidence="4" id="KW-0238">DNA-binding</keyword>
<comment type="caution">
    <text evidence="9">The sequence shown here is derived from an EMBL/GenBank/DDBJ whole genome shotgun (WGS) entry which is preliminary data.</text>
</comment>
<dbReference type="PROSITE" id="PS50045">
    <property type="entry name" value="SIGMA54_INTERACT_4"/>
    <property type="match status" value="1"/>
</dbReference>
<dbReference type="Gene3D" id="3.40.50.2300">
    <property type="match status" value="1"/>
</dbReference>
<evidence type="ECO:0000256" key="5">
    <source>
        <dbReference type="ARBA" id="ARBA00023163"/>
    </source>
</evidence>
<dbReference type="PANTHER" id="PTHR32071">
    <property type="entry name" value="TRANSCRIPTIONAL REGULATORY PROTEIN"/>
    <property type="match status" value="1"/>
</dbReference>
<dbReference type="SUPFAM" id="SSF52172">
    <property type="entry name" value="CheY-like"/>
    <property type="match status" value="1"/>
</dbReference>
<proteinExistence type="predicted"/>
<evidence type="ECO:0000256" key="2">
    <source>
        <dbReference type="ARBA" id="ARBA00022840"/>
    </source>
</evidence>
<dbReference type="CDD" id="cd00009">
    <property type="entry name" value="AAA"/>
    <property type="match status" value="1"/>
</dbReference>
<feature type="modified residue" description="4-aspartylphosphate" evidence="6">
    <location>
        <position position="57"/>
    </location>
</feature>
<accession>A0ABT0LC40</accession>
<dbReference type="PANTHER" id="PTHR32071:SF117">
    <property type="entry name" value="PTS-DEPENDENT DIHYDROXYACETONE KINASE OPERON REGULATORY PROTEIN-RELATED"/>
    <property type="match status" value="1"/>
</dbReference>
<dbReference type="RefSeq" id="WP_248940193.1">
    <property type="nucleotide sequence ID" value="NZ_JAKIKS010000034.1"/>
</dbReference>
<dbReference type="CDD" id="cd17572">
    <property type="entry name" value="REC_NtrC1-like"/>
    <property type="match status" value="1"/>
</dbReference>
<dbReference type="SUPFAM" id="SSF52540">
    <property type="entry name" value="P-loop containing nucleoside triphosphate hydrolases"/>
    <property type="match status" value="1"/>
</dbReference>
<evidence type="ECO:0000313" key="10">
    <source>
        <dbReference type="Proteomes" id="UP001203423"/>
    </source>
</evidence>
<dbReference type="InterPro" id="IPR025944">
    <property type="entry name" value="Sigma_54_int_dom_CS"/>
</dbReference>
<evidence type="ECO:0000259" key="7">
    <source>
        <dbReference type="PROSITE" id="PS50045"/>
    </source>
</evidence>
<gene>
    <name evidence="9" type="ORF">L2764_10635</name>
</gene>
<dbReference type="InterPro" id="IPR058031">
    <property type="entry name" value="AAA_lid_NorR"/>
</dbReference>
<name>A0ABT0LC40_9GAMM</name>
<dbReference type="EMBL" id="JAKIKS010000034">
    <property type="protein sequence ID" value="MCL1124917.1"/>
    <property type="molecule type" value="Genomic_DNA"/>
</dbReference>
<protein>
    <submittedName>
        <fullName evidence="9">Sigma-54 dependent transcriptional regulator</fullName>
    </submittedName>
</protein>
<dbReference type="InterPro" id="IPR001789">
    <property type="entry name" value="Sig_transdc_resp-reg_receiver"/>
</dbReference>
<dbReference type="InterPro" id="IPR003593">
    <property type="entry name" value="AAA+_ATPase"/>
</dbReference>
<dbReference type="Pfam" id="PF00072">
    <property type="entry name" value="Response_reg"/>
    <property type="match status" value="1"/>
</dbReference>
<dbReference type="InterPro" id="IPR011006">
    <property type="entry name" value="CheY-like_superfamily"/>
</dbReference>
<evidence type="ECO:0000256" key="6">
    <source>
        <dbReference type="PROSITE-ProRule" id="PRU00169"/>
    </source>
</evidence>
<evidence type="ECO:0000313" key="9">
    <source>
        <dbReference type="EMBL" id="MCL1124917.1"/>
    </source>
</evidence>
<dbReference type="Gene3D" id="1.10.8.60">
    <property type="match status" value="1"/>
</dbReference>
<evidence type="ECO:0000256" key="3">
    <source>
        <dbReference type="ARBA" id="ARBA00023015"/>
    </source>
</evidence>
<keyword evidence="2" id="KW-0067">ATP-binding</keyword>
<organism evidence="9 10">
    <name type="scientific">Shewanella surugensis</name>
    <dbReference type="NCBI Taxonomy" id="212020"/>
    <lineage>
        <taxon>Bacteria</taxon>
        <taxon>Pseudomonadati</taxon>
        <taxon>Pseudomonadota</taxon>
        <taxon>Gammaproteobacteria</taxon>
        <taxon>Alteromonadales</taxon>
        <taxon>Shewanellaceae</taxon>
        <taxon>Shewanella</taxon>
    </lineage>
</organism>
<keyword evidence="1" id="KW-0547">Nucleotide-binding</keyword>
<dbReference type="Proteomes" id="UP001203423">
    <property type="component" value="Unassembled WGS sequence"/>
</dbReference>
<dbReference type="InterPro" id="IPR027417">
    <property type="entry name" value="P-loop_NTPase"/>
</dbReference>
<dbReference type="SMART" id="SM00448">
    <property type="entry name" value="REC"/>
    <property type="match status" value="1"/>
</dbReference>
<keyword evidence="3" id="KW-0805">Transcription regulation</keyword>
<dbReference type="SUPFAM" id="SSF46689">
    <property type="entry name" value="Homeodomain-like"/>
    <property type="match status" value="1"/>
</dbReference>
<dbReference type="PROSITE" id="PS00688">
    <property type="entry name" value="SIGMA54_INTERACT_3"/>
    <property type="match status" value="1"/>
</dbReference>
<dbReference type="PROSITE" id="PS00676">
    <property type="entry name" value="SIGMA54_INTERACT_2"/>
    <property type="match status" value="1"/>
</dbReference>
<dbReference type="InterPro" id="IPR002197">
    <property type="entry name" value="HTH_Fis"/>
</dbReference>
<dbReference type="Gene3D" id="1.10.10.60">
    <property type="entry name" value="Homeodomain-like"/>
    <property type="match status" value="1"/>
</dbReference>
<dbReference type="PROSITE" id="PS50110">
    <property type="entry name" value="RESPONSE_REGULATORY"/>
    <property type="match status" value="1"/>
</dbReference>